<comment type="caution">
    <text evidence="2">The sequence shown here is derived from an EMBL/GenBank/DDBJ whole genome shotgun (WGS) entry which is preliminary data.</text>
</comment>
<dbReference type="CDD" id="cd06222">
    <property type="entry name" value="RNase_H_like"/>
    <property type="match status" value="1"/>
</dbReference>
<dbReference type="InterPro" id="IPR053151">
    <property type="entry name" value="RNase_H-like"/>
</dbReference>
<name>A0AAW2WC42_9LAMI</name>
<dbReference type="PANTHER" id="PTHR47723:SF19">
    <property type="entry name" value="POLYNUCLEOTIDYL TRANSFERASE, RIBONUCLEASE H-LIKE SUPERFAMILY PROTEIN"/>
    <property type="match status" value="1"/>
</dbReference>
<dbReference type="InterPro" id="IPR044730">
    <property type="entry name" value="RNase_H-like_dom_plant"/>
</dbReference>
<dbReference type="EMBL" id="JACGWN010000008">
    <property type="protein sequence ID" value="KAL0439023.1"/>
    <property type="molecule type" value="Genomic_DNA"/>
</dbReference>
<dbReference type="GO" id="GO:0003676">
    <property type="term" value="F:nucleic acid binding"/>
    <property type="evidence" value="ECO:0007669"/>
    <property type="project" value="InterPro"/>
</dbReference>
<dbReference type="Gene3D" id="3.30.420.10">
    <property type="entry name" value="Ribonuclease H-like superfamily/Ribonuclease H"/>
    <property type="match status" value="1"/>
</dbReference>
<feature type="domain" description="RNase H type-1" evidence="1">
    <location>
        <begin position="94"/>
        <end position="230"/>
    </location>
</feature>
<gene>
    <name evidence="2" type="ORF">Slati_2385300</name>
</gene>
<dbReference type="InterPro" id="IPR036397">
    <property type="entry name" value="RNaseH_sf"/>
</dbReference>
<dbReference type="PROSITE" id="PS50879">
    <property type="entry name" value="RNASE_H_1"/>
    <property type="match status" value="1"/>
</dbReference>
<sequence>MYWRADGGGTAGGGGGGTGAATGTTDCMPASLDAGAPADGPASFGICGATNGGVATVVGMGNRLLPLFGKRLTSPLEVSGLDRGHECDRGHEHTHSWYKFNCDGASKGNPGCAGAGGLIRDASGRLQIAFHDFLGSKTNTYAELFAVVRGLQLAHDEGFRMVWVEIDALVVLQIIRQDKGDWRLQALLTRLRRLCRKIKHKFSDIYREANRPADYLANKACEDQSNLVLRRVSSHLAILIQLDNIFPNFRFK</sequence>
<organism evidence="2">
    <name type="scientific">Sesamum latifolium</name>
    <dbReference type="NCBI Taxonomy" id="2727402"/>
    <lineage>
        <taxon>Eukaryota</taxon>
        <taxon>Viridiplantae</taxon>
        <taxon>Streptophyta</taxon>
        <taxon>Embryophyta</taxon>
        <taxon>Tracheophyta</taxon>
        <taxon>Spermatophyta</taxon>
        <taxon>Magnoliopsida</taxon>
        <taxon>eudicotyledons</taxon>
        <taxon>Gunneridae</taxon>
        <taxon>Pentapetalae</taxon>
        <taxon>asterids</taxon>
        <taxon>lamiids</taxon>
        <taxon>Lamiales</taxon>
        <taxon>Pedaliaceae</taxon>
        <taxon>Sesamum</taxon>
    </lineage>
</organism>
<dbReference type="InterPro" id="IPR012337">
    <property type="entry name" value="RNaseH-like_sf"/>
</dbReference>
<reference evidence="2" key="2">
    <citation type="journal article" date="2024" name="Plant">
        <title>Genomic evolution and insights into agronomic trait innovations of Sesamum species.</title>
        <authorList>
            <person name="Miao H."/>
            <person name="Wang L."/>
            <person name="Qu L."/>
            <person name="Liu H."/>
            <person name="Sun Y."/>
            <person name="Le M."/>
            <person name="Wang Q."/>
            <person name="Wei S."/>
            <person name="Zheng Y."/>
            <person name="Lin W."/>
            <person name="Duan Y."/>
            <person name="Cao H."/>
            <person name="Xiong S."/>
            <person name="Wang X."/>
            <person name="Wei L."/>
            <person name="Li C."/>
            <person name="Ma Q."/>
            <person name="Ju M."/>
            <person name="Zhao R."/>
            <person name="Li G."/>
            <person name="Mu C."/>
            <person name="Tian Q."/>
            <person name="Mei H."/>
            <person name="Zhang T."/>
            <person name="Gao T."/>
            <person name="Zhang H."/>
        </authorList>
    </citation>
    <scope>NUCLEOTIDE SEQUENCE</scope>
    <source>
        <strain evidence="2">KEN1</strain>
    </source>
</reference>
<reference evidence="2" key="1">
    <citation type="submission" date="2020-06" db="EMBL/GenBank/DDBJ databases">
        <authorList>
            <person name="Li T."/>
            <person name="Hu X."/>
            <person name="Zhang T."/>
            <person name="Song X."/>
            <person name="Zhang H."/>
            <person name="Dai N."/>
            <person name="Sheng W."/>
            <person name="Hou X."/>
            <person name="Wei L."/>
        </authorList>
    </citation>
    <scope>NUCLEOTIDE SEQUENCE</scope>
    <source>
        <strain evidence="2">KEN1</strain>
        <tissue evidence="2">Leaf</tissue>
    </source>
</reference>
<dbReference type="AlphaFoldDB" id="A0AAW2WC42"/>
<proteinExistence type="predicted"/>
<dbReference type="Pfam" id="PF13456">
    <property type="entry name" value="RVT_3"/>
    <property type="match status" value="1"/>
</dbReference>
<dbReference type="InterPro" id="IPR002156">
    <property type="entry name" value="RNaseH_domain"/>
</dbReference>
<dbReference type="PANTHER" id="PTHR47723">
    <property type="entry name" value="OS05G0353850 PROTEIN"/>
    <property type="match status" value="1"/>
</dbReference>
<protein>
    <submittedName>
        <fullName evidence="2">Ribonuclease H protein</fullName>
    </submittedName>
</protein>
<evidence type="ECO:0000259" key="1">
    <source>
        <dbReference type="PROSITE" id="PS50879"/>
    </source>
</evidence>
<evidence type="ECO:0000313" key="2">
    <source>
        <dbReference type="EMBL" id="KAL0439023.1"/>
    </source>
</evidence>
<dbReference type="GO" id="GO:0004523">
    <property type="term" value="F:RNA-DNA hybrid ribonuclease activity"/>
    <property type="evidence" value="ECO:0007669"/>
    <property type="project" value="InterPro"/>
</dbReference>
<accession>A0AAW2WC42</accession>
<dbReference type="SUPFAM" id="SSF53098">
    <property type="entry name" value="Ribonuclease H-like"/>
    <property type="match status" value="1"/>
</dbReference>